<dbReference type="Proteomes" id="UP001281761">
    <property type="component" value="Unassembled WGS sequence"/>
</dbReference>
<protein>
    <recommendedName>
        <fullName evidence="4">Secreted protein</fullName>
    </recommendedName>
</protein>
<reference evidence="2 3" key="1">
    <citation type="journal article" date="2022" name="bioRxiv">
        <title>Genomics of Preaxostyla Flagellates Illuminates Evolutionary Transitions and the Path Towards Mitochondrial Loss.</title>
        <authorList>
            <person name="Novak L.V.F."/>
            <person name="Treitli S.C."/>
            <person name="Pyrih J."/>
            <person name="Halakuc P."/>
            <person name="Pipaliya S.V."/>
            <person name="Vacek V."/>
            <person name="Brzon O."/>
            <person name="Soukal P."/>
            <person name="Eme L."/>
            <person name="Dacks J.B."/>
            <person name="Karnkowska A."/>
            <person name="Elias M."/>
            <person name="Hampl V."/>
        </authorList>
    </citation>
    <scope>NUCLEOTIDE SEQUENCE [LARGE SCALE GENOMIC DNA]</scope>
    <source>
        <strain evidence="2">NAU3</strain>
        <tissue evidence="2">Gut</tissue>
    </source>
</reference>
<evidence type="ECO:0000256" key="1">
    <source>
        <dbReference type="SAM" id="SignalP"/>
    </source>
</evidence>
<evidence type="ECO:0000313" key="2">
    <source>
        <dbReference type="EMBL" id="KAK2941466.1"/>
    </source>
</evidence>
<comment type="caution">
    <text evidence="2">The sequence shown here is derived from an EMBL/GenBank/DDBJ whole genome shotgun (WGS) entry which is preliminary data.</text>
</comment>
<evidence type="ECO:0008006" key="4">
    <source>
        <dbReference type="Google" id="ProtNLM"/>
    </source>
</evidence>
<evidence type="ECO:0000313" key="3">
    <source>
        <dbReference type="Proteomes" id="UP001281761"/>
    </source>
</evidence>
<keyword evidence="3" id="KW-1185">Reference proteome</keyword>
<name>A0ABQ9WPQ2_9EUKA</name>
<feature type="signal peptide" evidence="1">
    <location>
        <begin position="1"/>
        <end position="24"/>
    </location>
</feature>
<accession>A0ABQ9WPQ2</accession>
<proteinExistence type="predicted"/>
<organism evidence="2 3">
    <name type="scientific">Blattamonas nauphoetae</name>
    <dbReference type="NCBI Taxonomy" id="2049346"/>
    <lineage>
        <taxon>Eukaryota</taxon>
        <taxon>Metamonada</taxon>
        <taxon>Preaxostyla</taxon>
        <taxon>Oxymonadida</taxon>
        <taxon>Blattamonas</taxon>
    </lineage>
</organism>
<sequence length="185" mass="19845">MLDRNRSLAQVGLWTMVFCVGCVSRFAFCPHEQPCLVPGPSPPKVTEAWLKVNNSMGTGVRLVVSGEGLALSGEYKVELNNSLSFPIVFHSSMSGASPSLLPIGGTNPLRFGQTYAITKISKSDNPDDLVLSSGVLIDPLKAPTEIELFSDSSSSDSSFLCGENKSVPFDGCSVAYCRIDWCETD</sequence>
<feature type="chain" id="PRO_5045750594" description="Secreted protein" evidence="1">
    <location>
        <begin position="25"/>
        <end position="185"/>
    </location>
</feature>
<gene>
    <name evidence="2" type="ORF">BLNAU_23613</name>
</gene>
<dbReference type="EMBL" id="JARBJD010000498">
    <property type="protein sequence ID" value="KAK2941466.1"/>
    <property type="molecule type" value="Genomic_DNA"/>
</dbReference>
<keyword evidence="1" id="KW-0732">Signal</keyword>